<keyword evidence="4" id="KW-1003">Cell membrane</keyword>
<dbReference type="CDD" id="cd06225">
    <property type="entry name" value="HAMP"/>
    <property type="match status" value="1"/>
</dbReference>
<evidence type="ECO:0000256" key="5">
    <source>
        <dbReference type="ARBA" id="ARBA00022553"/>
    </source>
</evidence>
<evidence type="ECO:0000256" key="10">
    <source>
        <dbReference type="ARBA" id="ARBA00023012"/>
    </source>
</evidence>
<dbReference type="GO" id="GO:0005886">
    <property type="term" value="C:plasma membrane"/>
    <property type="evidence" value="ECO:0007669"/>
    <property type="project" value="UniProtKB-SubCell"/>
</dbReference>
<reference evidence="15 16" key="1">
    <citation type="submission" date="2016-02" db="EMBL/GenBank/DDBJ databases">
        <title>Comparison of Clostridium stercorarium subspecies using comparative genomics and transcriptomics.</title>
        <authorList>
            <person name="Schellenberg J."/>
            <person name="Thallinger G."/>
            <person name="Levin D.B."/>
            <person name="Zhang X."/>
            <person name="Alvare G."/>
            <person name="Fristensky B."/>
            <person name="Sparling R."/>
        </authorList>
    </citation>
    <scope>NUCLEOTIDE SEQUENCE [LARGE SCALE GENOMIC DNA]</scope>
    <source>
        <strain evidence="15 16">DSM 2910</strain>
    </source>
</reference>
<dbReference type="Gene3D" id="3.30.565.10">
    <property type="entry name" value="Histidine kinase-like ATPase, C-terminal domain"/>
    <property type="match status" value="1"/>
</dbReference>
<dbReference type="Pfam" id="PF02518">
    <property type="entry name" value="HATPase_c"/>
    <property type="match status" value="1"/>
</dbReference>
<dbReference type="Proteomes" id="UP000092971">
    <property type="component" value="Chromosome"/>
</dbReference>
<evidence type="ECO:0000313" key="16">
    <source>
        <dbReference type="Proteomes" id="UP000092971"/>
    </source>
</evidence>
<evidence type="ECO:0000259" key="13">
    <source>
        <dbReference type="PROSITE" id="PS50109"/>
    </source>
</evidence>
<evidence type="ECO:0000259" key="14">
    <source>
        <dbReference type="PROSITE" id="PS50885"/>
    </source>
</evidence>
<dbReference type="InterPro" id="IPR003660">
    <property type="entry name" value="HAMP_dom"/>
</dbReference>
<name>A0A1B1YFN3_THEST</name>
<evidence type="ECO:0000256" key="9">
    <source>
        <dbReference type="ARBA" id="ARBA00022989"/>
    </source>
</evidence>
<evidence type="ECO:0000256" key="3">
    <source>
        <dbReference type="ARBA" id="ARBA00012438"/>
    </source>
</evidence>
<evidence type="ECO:0000256" key="12">
    <source>
        <dbReference type="SAM" id="Phobius"/>
    </source>
</evidence>
<keyword evidence="5" id="KW-0597">Phosphoprotein</keyword>
<dbReference type="Pfam" id="PF06580">
    <property type="entry name" value="His_kinase"/>
    <property type="match status" value="1"/>
</dbReference>
<keyword evidence="11 12" id="KW-0472">Membrane</keyword>
<dbReference type="SMART" id="SM00304">
    <property type="entry name" value="HAMP"/>
    <property type="match status" value="1"/>
</dbReference>
<keyword evidence="10" id="KW-0902">Two-component regulatory system</keyword>
<keyword evidence="6" id="KW-0808">Transferase</keyword>
<dbReference type="InterPro" id="IPR033479">
    <property type="entry name" value="dCache_1"/>
</dbReference>
<keyword evidence="8 15" id="KW-0418">Kinase</keyword>
<dbReference type="SUPFAM" id="SSF55874">
    <property type="entry name" value="ATPase domain of HSP90 chaperone/DNA topoisomerase II/histidine kinase"/>
    <property type="match status" value="1"/>
</dbReference>
<dbReference type="GO" id="GO:0000155">
    <property type="term" value="F:phosphorelay sensor kinase activity"/>
    <property type="evidence" value="ECO:0007669"/>
    <property type="project" value="InterPro"/>
</dbReference>
<feature type="transmembrane region" description="Helical" evidence="12">
    <location>
        <begin position="14"/>
        <end position="33"/>
    </location>
</feature>
<feature type="transmembrane region" description="Helical" evidence="12">
    <location>
        <begin position="289"/>
        <end position="311"/>
    </location>
</feature>
<dbReference type="InterPro" id="IPR003594">
    <property type="entry name" value="HATPase_dom"/>
</dbReference>
<evidence type="ECO:0000256" key="8">
    <source>
        <dbReference type="ARBA" id="ARBA00022777"/>
    </source>
</evidence>
<feature type="domain" description="HAMP" evidence="14">
    <location>
        <begin position="313"/>
        <end position="365"/>
    </location>
</feature>
<comment type="catalytic activity">
    <reaction evidence="1">
        <text>ATP + protein L-histidine = ADP + protein N-phospho-L-histidine.</text>
        <dbReference type="EC" id="2.7.13.3"/>
    </reaction>
</comment>
<evidence type="ECO:0000313" key="15">
    <source>
        <dbReference type="EMBL" id="ANW99572.1"/>
    </source>
</evidence>
<dbReference type="PANTHER" id="PTHR34220">
    <property type="entry name" value="SENSOR HISTIDINE KINASE YPDA"/>
    <property type="match status" value="1"/>
</dbReference>
<dbReference type="InterPro" id="IPR005467">
    <property type="entry name" value="His_kinase_dom"/>
</dbReference>
<dbReference type="SUPFAM" id="SSF158472">
    <property type="entry name" value="HAMP domain-like"/>
    <property type="match status" value="1"/>
</dbReference>
<keyword evidence="7 12" id="KW-0812">Transmembrane</keyword>
<dbReference type="RefSeq" id="WP_054632770.1">
    <property type="nucleotide sequence ID" value="NZ_CP014672.1"/>
</dbReference>
<dbReference type="Pfam" id="PF02743">
    <property type="entry name" value="dCache_1"/>
    <property type="match status" value="1"/>
</dbReference>
<dbReference type="InterPro" id="IPR050640">
    <property type="entry name" value="Bact_2-comp_sensor_kinase"/>
</dbReference>
<feature type="domain" description="Histidine kinase" evidence="13">
    <location>
        <begin position="476"/>
        <end position="575"/>
    </location>
</feature>
<dbReference type="InterPro" id="IPR036890">
    <property type="entry name" value="HATPase_C_sf"/>
</dbReference>
<evidence type="ECO:0000256" key="11">
    <source>
        <dbReference type="ARBA" id="ARBA00023136"/>
    </source>
</evidence>
<gene>
    <name evidence="15" type="ORF">CSTERTH_11290</name>
</gene>
<proteinExistence type="predicted"/>
<protein>
    <recommendedName>
        <fullName evidence="3">histidine kinase</fullName>
        <ecNumber evidence="3">2.7.13.3</ecNumber>
    </recommendedName>
</protein>
<dbReference type="OrthoDB" id="9809348at2"/>
<evidence type="ECO:0000256" key="2">
    <source>
        <dbReference type="ARBA" id="ARBA00004651"/>
    </source>
</evidence>
<dbReference type="AlphaFoldDB" id="A0A1B1YFN3"/>
<dbReference type="PROSITE" id="PS50109">
    <property type="entry name" value="HIS_KIN"/>
    <property type="match status" value="1"/>
</dbReference>
<dbReference type="EMBL" id="CP014672">
    <property type="protein sequence ID" value="ANW99572.1"/>
    <property type="molecule type" value="Genomic_DNA"/>
</dbReference>
<keyword evidence="9 12" id="KW-1133">Transmembrane helix</keyword>
<evidence type="ECO:0000256" key="4">
    <source>
        <dbReference type="ARBA" id="ARBA00022475"/>
    </source>
</evidence>
<evidence type="ECO:0000256" key="7">
    <source>
        <dbReference type="ARBA" id="ARBA00022692"/>
    </source>
</evidence>
<dbReference type="SMART" id="SM00387">
    <property type="entry name" value="HATPase_c"/>
    <property type="match status" value="1"/>
</dbReference>
<comment type="subcellular location">
    <subcellularLocation>
        <location evidence="2">Cell membrane</location>
        <topology evidence="2">Multi-pass membrane protein</topology>
    </subcellularLocation>
</comment>
<evidence type="ECO:0000256" key="6">
    <source>
        <dbReference type="ARBA" id="ARBA00022679"/>
    </source>
</evidence>
<dbReference type="Gene3D" id="6.10.340.10">
    <property type="match status" value="1"/>
</dbReference>
<organism evidence="15 16">
    <name type="scientific">Thermoclostridium stercorarium subsp. thermolacticum DSM 2910</name>
    <dbReference type="NCBI Taxonomy" id="1121336"/>
    <lineage>
        <taxon>Bacteria</taxon>
        <taxon>Bacillati</taxon>
        <taxon>Bacillota</taxon>
        <taxon>Clostridia</taxon>
        <taxon>Eubacteriales</taxon>
        <taxon>Oscillospiraceae</taxon>
        <taxon>Thermoclostridium</taxon>
    </lineage>
</organism>
<dbReference type="PROSITE" id="PS50885">
    <property type="entry name" value="HAMP"/>
    <property type="match status" value="1"/>
</dbReference>
<dbReference type="EC" id="2.7.13.3" evidence="3"/>
<evidence type="ECO:0000256" key="1">
    <source>
        <dbReference type="ARBA" id="ARBA00000085"/>
    </source>
</evidence>
<sequence>MFRFKNQLSIKKKLILINIIVAIVPVIAFAVLLTDVYDDSVNKRTEKSVEDSSKIIASRITRVLRDAENCSNYLTVNINKAFEEQLSQMSQQSVLNYQKAISNELYVSKIIFDEIDSVAFYSVDGNFYVSDYSMLKNIERFRDSPILRKLEATTGKSIWFPYEKREYMVRDADRPVLTLGKKVIRINSGEPLGYLIINVSIGSIERNLENQLISYFLLDDNNRVISYGICSETLNERDALDLIDKSARNVIQRHKGRKYFISRYRIEDYQWTLIAITDLDKFNVDAKRIFYLVIVVATVATLLEIALSGYLTSRITEPLMKLKKGAEEIAKGNMKIRFNFKTGDEIGQLGKSFNYMTEKVEELLKKVDYEARKKREYELSLLHQQVKPHFLYNTLDIIIKLIEMNKNGEARRATSKLADYYRNSLSDRKEIITVGQEIRIVEDYLELQKIRYGDLFTYEIDVDAEIENMLIPKLTLQPLVENAIYHGIKYLDRTGNITITGRMEEDYVILSVEDNGVGMKKETLESILLNNVEGHFGVYSVNHRIKLMFGDKYGISVNSTEGLGTKVDIRLPKEQEGVLKQGNDEDNDCG</sequence>
<dbReference type="PANTHER" id="PTHR34220:SF7">
    <property type="entry name" value="SENSOR HISTIDINE KINASE YPDA"/>
    <property type="match status" value="1"/>
</dbReference>
<dbReference type="InterPro" id="IPR010559">
    <property type="entry name" value="Sig_transdc_His_kin_internal"/>
</dbReference>
<dbReference type="Pfam" id="PF00672">
    <property type="entry name" value="HAMP"/>
    <property type="match status" value="1"/>
</dbReference>
<accession>A0A1B1YFN3</accession>